<proteinExistence type="predicted"/>
<reference evidence="8" key="1">
    <citation type="submission" date="2020-05" db="EMBL/GenBank/DDBJ databases">
        <authorList>
            <person name="Chiriac C."/>
            <person name="Salcher M."/>
            <person name="Ghai R."/>
            <person name="Kavagutti S V."/>
        </authorList>
    </citation>
    <scope>NUCLEOTIDE SEQUENCE</scope>
</reference>
<dbReference type="InterPro" id="IPR023494">
    <property type="entry name" value="Cyt_c_bgen_Ccs1/CcsB/ResB"/>
</dbReference>
<dbReference type="PANTHER" id="PTHR31566">
    <property type="entry name" value="CYTOCHROME C BIOGENESIS PROTEIN CCS1, CHLOROPLASTIC"/>
    <property type="match status" value="1"/>
</dbReference>
<feature type="transmembrane region" description="Helical" evidence="6">
    <location>
        <begin position="69"/>
        <end position="87"/>
    </location>
</feature>
<keyword evidence="3" id="KW-0201">Cytochrome c-type biogenesis</keyword>
<organism evidence="8">
    <name type="scientific">freshwater metagenome</name>
    <dbReference type="NCBI Taxonomy" id="449393"/>
    <lineage>
        <taxon>unclassified sequences</taxon>
        <taxon>metagenomes</taxon>
        <taxon>ecological metagenomes</taxon>
    </lineage>
</organism>
<comment type="subcellular location">
    <subcellularLocation>
        <location evidence="1">Membrane</location>
        <topology evidence="1">Multi-pass membrane protein</topology>
    </subcellularLocation>
</comment>
<dbReference type="PANTHER" id="PTHR31566:SF0">
    <property type="entry name" value="CYTOCHROME C BIOGENESIS PROTEIN CCS1, CHLOROPLASTIC"/>
    <property type="match status" value="1"/>
</dbReference>
<evidence type="ECO:0000256" key="2">
    <source>
        <dbReference type="ARBA" id="ARBA00022692"/>
    </source>
</evidence>
<evidence type="ECO:0000256" key="4">
    <source>
        <dbReference type="ARBA" id="ARBA00022989"/>
    </source>
</evidence>
<dbReference type="AlphaFoldDB" id="A0A6J7V0D8"/>
<feature type="transmembrane region" description="Helical" evidence="6">
    <location>
        <begin position="415"/>
        <end position="433"/>
    </location>
</feature>
<feature type="domain" description="ResB-like" evidence="7">
    <location>
        <begin position="12"/>
        <end position="466"/>
    </location>
</feature>
<feature type="transmembrane region" description="Helical" evidence="6">
    <location>
        <begin position="157"/>
        <end position="178"/>
    </location>
</feature>
<name>A0A6J7V0D8_9ZZZZ</name>
<evidence type="ECO:0000256" key="6">
    <source>
        <dbReference type="SAM" id="Phobius"/>
    </source>
</evidence>
<keyword evidence="4 6" id="KW-1133">Transmembrane helix</keyword>
<evidence type="ECO:0000259" key="7">
    <source>
        <dbReference type="Pfam" id="PF05140"/>
    </source>
</evidence>
<sequence>MIRFLWRQLTSMRTALILLLLLGVAAIPGSLIPQRTQNPMAVREYFANDPTLASWFDRFSLFDVYGSPWFSAIYIMLFISLIGCVLPRSLEHLKLARALPPITPKNLNRMEFYRSWPGVGGEYDAGKSWLKKNRFRIREFDGALSAEKGYLRETGNLLFHLSLILILIGVSLGALFGMKGEAIVNVGERFVNIPTSYDSLSYGKLFTDRSLPSFSIKVTDFVGKYNLITNAPEDYTLRVETVREQNATRENHIIKVNSPLSFGSTNVYLQANGYSPVVTVRDSKGQVVMQGPVPFLPQDANLTSIGAIKVPDSIPQLGFVATFLPTAARDKVRGGISAFPEALDPKLLFSIWKGDLGLDRGVPQSVYRIDTSKMQKIGLHSLQVGQTFTFAEGSITFDGVTPWVNLQIVRDPGKIYALVGGIVAILGLLASLFTRRRRIWIRVNESGVVEVAGLAKNGAPGLENEISSLVGLLERVER</sequence>
<protein>
    <submittedName>
        <fullName evidence="8">Unannotated protein</fullName>
    </submittedName>
</protein>
<dbReference type="GO" id="GO:0017004">
    <property type="term" value="P:cytochrome complex assembly"/>
    <property type="evidence" value="ECO:0007669"/>
    <property type="project" value="UniProtKB-KW"/>
</dbReference>
<evidence type="ECO:0000256" key="5">
    <source>
        <dbReference type="ARBA" id="ARBA00023136"/>
    </source>
</evidence>
<dbReference type="GO" id="GO:0016020">
    <property type="term" value="C:membrane"/>
    <property type="evidence" value="ECO:0007669"/>
    <property type="project" value="UniProtKB-SubCell"/>
</dbReference>
<keyword evidence="5 6" id="KW-0472">Membrane</keyword>
<dbReference type="Pfam" id="PF05140">
    <property type="entry name" value="ResB"/>
    <property type="match status" value="1"/>
</dbReference>
<evidence type="ECO:0000256" key="3">
    <source>
        <dbReference type="ARBA" id="ARBA00022748"/>
    </source>
</evidence>
<dbReference type="InterPro" id="IPR007816">
    <property type="entry name" value="ResB-like_domain"/>
</dbReference>
<evidence type="ECO:0000313" key="8">
    <source>
        <dbReference type="EMBL" id="CAB5070922.1"/>
    </source>
</evidence>
<gene>
    <name evidence="8" type="ORF">UFOPK4372_00352</name>
</gene>
<keyword evidence="2 6" id="KW-0812">Transmembrane</keyword>
<dbReference type="EMBL" id="CAFBQZ010000015">
    <property type="protein sequence ID" value="CAB5070922.1"/>
    <property type="molecule type" value="Genomic_DNA"/>
</dbReference>
<evidence type="ECO:0000256" key="1">
    <source>
        <dbReference type="ARBA" id="ARBA00004141"/>
    </source>
</evidence>
<accession>A0A6J7V0D8</accession>